<dbReference type="SUPFAM" id="SSF55729">
    <property type="entry name" value="Acyl-CoA N-acyltransferases (Nat)"/>
    <property type="match status" value="1"/>
</dbReference>
<dbReference type="PANTHER" id="PTHR47017:SF1">
    <property type="entry name" value="ACYL-COA"/>
    <property type="match status" value="1"/>
</dbReference>
<accession>A0AAP3XRV5</accession>
<dbReference type="InterPro" id="IPR007434">
    <property type="entry name" value="FemAB-like"/>
</dbReference>
<reference evidence="1 2" key="1">
    <citation type="submission" date="2023-03" db="EMBL/GenBank/DDBJ databases">
        <title>YIM 152171 draft genome.</title>
        <authorList>
            <person name="Yang Z."/>
        </authorList>
    </citation>
    <scope>NUCLEOTIDE SEQUENCE [LARGE SCALE GENOMIC DNA]</scope>
    <source>
        <strain evidence="1 2">YIM 152171</strain>
    </source>
</reference>
<protein>
    <submittedName>
        <fullName evidence="1">GNAT family N-acetyltransferase</fullName>
    </submittedName>
</protein>
<dbReference type="AlphaFoldDB" id="A0AAP3XRV5"/>
<name>A0AAP3XRV5_9PROT</name>
<dbReference type="Proteomes" id="UP001301140">
    <property type="component" value="Unassembled WGS sequence"/>
</dbReference>
<evidence type="ECO:0000313" key="2">
    <source>
        <dbReference type="Proteomes" id="UP001301140"/>
    </source>
</evidence>
<dbReference type="EMBL" id="JARGEQ010000096">
    <property type="protein sequence ID" value="MDF1586879.1"/>
    <property type="molecule type" value="Genomic_DNA"/>
</dbReference>
<dbReference type="Gene3D" id="3.40.630.30">
    <property type="match status" value="1"/>
</dbReference>
<proteinExistence type="predicted"/>
<organism evidence="1 2">
    <name type="scientific">Marinimicrococcus flavescens</name>
    <dbReference type="NCBI Taxonomy" id="3031815"/>
    <lineage>
        <taxon>Bacteria</taxon>
        <taxon>Pseudomonadati</taxon>
        <taxon>Pseudomonadota</taxon>
        <taxon>Alphaproteobacteria</taxon>
        <taxon>Geminicoccales</taxon>
        <taxon>Geminicoccaceae</taxon>
        <taxon>Marinimicrococcus</taxon>
    </lineage>
</organism>
<sequence>MRLRLLEGIETVEAAAWDALVPADDPFVRHAFLSLLERSGSAAPRTGWQPLHALLEDASGRALAAAPLYAKSHSWGEYVFDHGWAEAYERAGGSYYPKLQLAVPFTPVPGPRLLARGAPAPVVDGLVEGLLEIARKTRVSSLHVTFCGRDEAALLASHGFLERRGVQYHWHNRGYRDFQDFLDALRSSKKKMIRKEREAVRGSGIEVQALSGDAVTPGLLAGFHEFYLATIDKRWGNAYLTAAFFEGLWAMREHLVYVVARERGRVVAGALNLLSGGTLYGRLWGSTEEHRFLHFECCYYAAIELAIARNLARVEAGAQGQHKLQRGYEPVLTHSTHWIADPGLGRAVARFLSQERRHMELQLAELRALLPYRREEPA</sequence>
<dbReference type="InterPro" id="IPR016181">
    <property type="entry name" value="Acyl_CoA_acyltransferase"/>
</dbReference>
<dbReference type="Pfam" id="PF04339">
    <property type="entry name" value="FemAB_like"/>
    <property type="match status" value="1"/>
</dbReference>
<evidence type="ECO:0000313" key="1">
    <source>
        <dbReference type="EMBL" id="MDF1586879.1"/>
    </source>
</evidence>
<comment type="caution">
    <text evidence="1">The sequence shown here is derived from an EMBL/GenBank/DDBJ whole genome shotgun (WGS) entry which is preliminary data.</text>
</comment>
<gene>
    <name evidence="1" type="ORF">PZ740_10855</name>
</gene>
<keyword evidence="2" id="KW-1185">Reference proteome</keyword>
<dbReference type="PANTHER" id="PTHR47017">
    <property type="entry name" value="ACYL-COA"/>
    <property type="match status" value="1"/>
</dbReference>
<dbReference type="RefSeq" id="WP_327789297.1">
    <property type="nucleotide sequence ID" value="NZ_JARGEQ010000096.1"/>
</dbReference>